<sequence>MCGIVTMRPVVPLAIAVLLLSSLSGCIADGDGPPVEVSQEDLQYLFDENFEDFMNNTSITVNQEINHYNNTTIQQPSTLKSSSGTMAGVETVDMYPVGLALLVREDAYSAAAAGNSAGGLDGANICVGIGTVMEGELVDYFSQNNIAFTSVPVADSAEATAKFIDGTCDAMAIASRALADEKKTQLDDDGSMNGSMNEVGIWVAALYEGSTETPGVVGNSLSITIIQSSDEMIELRYLLAQVTLFATCPENATSTANGTGCNNIEQTFVPNGYNAVGIETICSDNVSFSDSNMDRFINADWNTYNIETNPFRGHGLDCTHVWSFHVSQLTGNIAGYDSAVHELSWGDWVYSAVWESTPIE</sequence>
<evidence type="ECO:0000313" key="1">
    <source>
        <dbReference type="EMBL" id="AIE90959.1"/>
    </source>
</evidence>
<dbReference type="SUPFAM" id="SSF53850">
    <property type="entry name" value="Periplasmic binding protein-like II"/>
    <property type="match status" value="1"/>
</dbReference>
<organism evidence="1">
    <name type="scientific">uncultured marine group II/III euryarchaeote AD1000_09_E08</name>
    <dbReference type="NCBI Taxonomy" id="1457711"/>
    <lineage>
        <taxon>Archaea</taxon>
        <taxon>Methanobacteriati</taxon>
        <taxon>Methanobacteriota</taxon>
        <taxon>environmental samples</taxon>
    </lineage>
</organism>
<proteinExistence type="predicted"/>
<name>A0A075FI56_9EURY</name>
<protein>
    <submittedName>
        <fullName evidence="1">Uncharacterized protein</fullName>
    </submittedName>
</protein>
<dbReference type="AlphaFoldDB" id="A0A075FI56"/>
<accession>A0A075FI56</accession>
<reference evidence="1" key="1">
    <citation type="journal article" date="2014" name="Genome Biol. Evol.">
        <title>Pangenome evidence for extensive interdomain horizontal transfer affecting lineage core and shell genes in uncultured planktonic thaumarchaeota and euryarchaeota.</title>
        <authorList>
            <person name="Deschamps P."/>
            <person name="Zivanovic Y."/>
            <person name="Moreira D."/>
            <person name="Rodriguez-Valera F."/>
            <person name="Lopez-Garcia P."/>
        </authorList>
    </citation>
    <scope>NUCLEOTIDE SEQUENCE</scope>
</reference>
<dbReference type="EMBL" id="KF900323">
    <property type="protein sequence ID" value="AIE90959.1"/>
    <property type="molecule type" value="Genomic_DNA"/>
</dbReference>
<dbReference type="Gene3D" id="3.40.190.10">
    <property type="entry name" value="Periplasmic binding protein-like II"/>
    <property type="match status" value="1"/>
</dbReference>